<protein>
    <submittedName>
        <fullName evidence="1">Uncharacterized protein</fullName>
    </submittedName>
</protein>
<dbReference type="EMBL" id="CP015163">
    <property type="protein sequence ID" value="AXB46890.1"/>
    <property type="molecule type" value="Genomic_DNA"/>
</dbReference>
<evidence type="ECO:0000313" key="1">
    <source>
        <dbReference type="EMBL" id="AXB46890.1"/>
    </source>
</evidence>
<dbReference type="KEGG" id="aab:A4R43_34255"/>
<gene>
    <name evidence="1" type="ORF">A4R43_34255</name>
</gene>
<dbReference type="RefSeq" id="WP_113695948.1">
    <property type="nucleotide sequence ID" value="NZ_CP015163.1"/>
</dbReference>
<organism evidence="1 2">
    <name type="scientific">Amycolatopsis albispora</name>
    <dbReference type="NCBI Taxonomy" id="1804986"/>
    <lineage>
        <taxon>Bacteria</taxon>
        <taxon>Bacillati</taxon>
        <taxon>Actinomycetota</taxon>
        <taxon>Actinomycetes</taxon>
        <taxon>Pseudonocardiales</taxon>
        <taxon>Pseudonocardiaceae</taxon>
        <taxon>Amycolatopsis</taxon>
    </lineage>
</organism>
<reference evidence="1 2" key="1">
    <citation type="submission" date="2016-04" db="EMBL/GenBank/DDBJ databases">
        <title>Complete genome sequence and analysis of deep-sea sediment isolate, Amycolatopsis sp. WP1.</title>
        <authorList>
            <person name="Wang H."/>
            <person name="Chen S."/>
            <person name="Wu Q."/>
        </authorList>
    </citation>
    <scope>NUCLEOTIDE SEQUENCE [LARGE SCALE GENOMIC DNA]</scope>
    <source>
        <strain evidence="1 2">WP1</strain>
    </source>
</reference>
<evidence type="ECO:0000313" key="2">
    <source>
        <dbReference type="Proteomes" id="UP000250434"/>
    </source>
</evidence>
<dbReference type="AlphaFoldDB" id="A0A344LFR6"/>
<proteinExistence type="predicted"/>
<dbReference type="Proteomes" id="UP000250434">
    <property type="component" value="Chromosome"/>
</dbReference>
<accession>A0A344LFR6</accession>
<dbReference type="OrthoDB" id="4218858at2"/>
<keyword evidence="2" id="KW-1185">Reference proteome</keyword>
<name>A0A344LFR6_9PSEU</name>
<sequence length="142" mass="15252">MTDERPLLAGLWRDEQVPIEDALFLADGSAYDLRLDPDAPGGLAVGERFGLAELLADDPDWLASIHPLREVALPDGWLTSGEGSQGADGFFAMLDAARAPRWVAFLTDGNPFTEITVDGRKATFTSTSGVVVTVDIDHPERG</sequence>